<gene>
    <name evidence="1" type="ORF">SAE02_28530</name>
</gene>
<dbReference type="OrthoDB" id="7366267at2"/>
<dbReference type="RefSeq" id="WP_044432221.1">
    <property type="nucleotide sequence ID" value="NZ_BJYZ01000012.1"/>
</dbReference>
<organism evidence="1 2">
    <name type="scientific">Skermanella aerolata</name>
    <dbReference type="NCBI Taxonomy" id="393310"/>
    <lineage>
        <taxon>Bacteria</taxon>
        <taxon>Pseudomonadati</taxon>
        <taxon>Pseudomonadota</taxon>
        <taxon>Alphaproteobacteria</taxon>
        <taxon>Rhodospirillales</taxon>
        <taxon>Azospirillaceae</taxon>
        <taxon>Skermanella</taxon>
    </lineage>
</organism>
<accession>A0A512DQH6</accession>
<dbReference type="Proteomes" id="UP000321523">
    <property type="component" value="Unassembled WGS sequence"/>
</dbReference>
<evidence type="ECO:0000313" key="1">
    <source>
        <dbReference type="EMBL" id="GEO38705.1"/>
    </source>
</evidence>
<name>A0A512DQH6_9PROT</name>
<comment type="caution">
    <text evidence="1">The sequence shown here is derived from an EMBL/GenBank/DDBJ whole genome shotgun (WGS) entry which is preliminary data.</text>
</comment>
<protein>
    <submittedName>
        <fullName evidence="1">Uncharacterized protein</fullName>
    </submittedName>
</protein>
<keyword evidence="2" id="KW-1185">Reference proteome</keyword>
<sequence>MFSKILTLILLIAVVWYGYRYVARINARMEAKRKLDANEGGLPRPRPNAEEMIRCPACNVYVSATKATSCGRPDCPYR</sequence>
<dbReference type="EMBL" id="BJYZ01000012">
    <property type="protein sequence ID" value="GEO38705.1"/>
    <property type="molecule type" value="Genomic_DNA"/>
</dbReference>
<reference evidence="1 2" key="1">
    <citation type="submission" date="2019-07" db="EMBL/GenBank/DDBJ databases">
        <title>Whole genome shotgun sequence of Skermanella aerolata NBRC 106429.</title>
        <authorList>
            <person name="Hosoyama A."/>
            <person name="Uohara A."/>
            <person name="Ohji S."/>
            <person name="Ichikawa N."/>
        </authorList>
    </citation>
    <scope>NUCLEOTIDE SEQUENCE [LARGE SCALE GENOMIC DNA]</scope>
    <source>
        <strain evidence="1 2">NBRC 106429</strain>
    </source>
</reference>
<dbReference type="AlphaFoldDB" id="A0A512DQH6"/>
<evidence type="ECO:0000313" key="2">
    <source>
        <dbReference type="Proteomes" id="UP000321523"/>
    </source>
</evidence>
<proteinExistence type="predicted"/>